<dbReference type="PANTHER" id="PTHR10344:SF1">
    <property type="entry name" value="THYMIDYLATE KINASE"/>
    <property type="match status" value="1"/>
</dbReference>
<organism evidence="11 12">
    <name type="scientific">Pachysolen tannophilus NRRL Y-2460</name>
    <dbReference type="NCBI Taxonomy" id="669874"/>
    <lineage>
        <taxon>Eukaryota</taxon>
        <taxon>Fungi</taxon>
        <taxon>Dikarya</taxon>
        <taxon>Ascomycota</taxon>
        <taxon>Saccharomycotina</taxon>
        <taxon>Pichiomycetes</taxon>
        <taxon>Pachysolenaceae</taxon>
        <taxon>Pachysolen</taxon>
    </lineage>
</organism>
<dbReference type="EMBL" id="KV454018">
    <property type="protein sequence ID" value="ODV93216.1"/>
    <property type="molecule type" value="Genomic_DNA"/>
</dbReference>
<dbReference type="FunFam" id="3.40.50.300:FF:000679">
    <property type="entry name" value="Thymidylate kinase"/>
    <property type="match status" value="1"/>
</dbReference>
<keyword evidence="6" id="KW-0545">Nucleotide biosynthesis</keyword>
<gene>
    <name evidence="11" type="ORF">PACTADRAFT_5000</name>
</gene>
<proteinExistence type="inferred from homology"/>
<dbReference type="GO" id="GO:0004798">
    <property type="term" value="F:dTMP kinase activity"/>
    <property type="evidence" value="ECO:0007669"/>
    <property type="project" value="UniProtKB-EC"/>
</dbReference>
<dbReference type="PANTHER" id="PTHR10344">
    <property type="entry name" value="THYMIDYLATE KINASE"/>
    <property type="match status" value="1"/>
</dbReference>
<dbReference type="GO" id="GO:0120136">
    <property type="term" value="F:dUMP kinase activity"/>
    <property type="evidence" value="ECO:0007669"/>
    <property type="project" value="EnsemblFungi"/>
</dbReference>
<evidence type="ECO:0000256" key="1">
    <source>
        <dbReference type="ARBA" id="ARBA00004992"/>
    </source>
</evidence>
<dbReference type="EC" id="2.7.4.9" evidence="3"/>
<dbReference type="GO" id="GO:0004550">
    <property type="term" value="F:nucleoside diphosphate kinase activity"/>
    <property type="evidence" value="ECO:0007669"/>
    <property type="project" value="EnsemblFungi"/>
</dbReference>
<protein>
    <recommendedName>
        <fullName evidence="4">Thymidylate kinase</fullName>
        <ecNumber evidence="3">2.7.4.9</ecNumber>
    </recommendedName>
</protein>
<comment type="pathway">
    <text evidence="1">Pyrimidine metabolism; dTTP biosynthesis.</text>
</comment>
<dbReference type="InterPro" id="IPR039430">
    <property type="entry name" value="Thymidylate_kin-like_dom"/>
</dbReference>
<dbReference type="HAMAP" id="MF_00165">
    <property type="entry name" value="Thymidylate_kinase"/>
    <property type="match status" value="1"/>
</dbReference>
<dbReference type="Proteomes" id="UP000094236">
    <property type="component" value="Unassembled WGS sequence"/>
</dbReference>
<dbReference type="GO" id="GO:0006227">
    <property type="term" value="P:dUDP biosynthetic process"/>
    <property type="evidence" value="ECO:0007669"/>
    <property type="project" value="EnsemblFungi"/>
</dbReference>
<dbReference type="OrthoDB" id="425602at2759"/>
<evidence type="ECO:0000256" key="3">
    <source>
        <dbReference type="ARBA" id="ARBA00012980"/>
    </source>
</evidence>
<dbReference type="GO" id="GO:0005829">
    <property type="term" value="C:cytosol"/>
    <property type="evidence" value="ECO:0007669"/>
    <property type="project" value="TreeGrafter"/>
</dbReference>
<evidence type="ECO:0000313" key="12">
    <source>
        <dbReference type="Proteomes" id="UP000094236"/>
    </source>
</evidence>
<evidence type="ECO:0000256" key="4">
    <source>
        <dbReference type="ARBA" id="ARBA00017144"/>
    </source>
</evidence>
<keyword evidence="7" id="KW-0547">Nucleotide-binding</keyword>
<evidence type="ECO:0000256" key="5">
    <source>
        <dbReference type="ARBA" id="ARBA00022679"/>
    </source>
</evidence>
<comment type="similarity">
    <text evidence="2">Belongs to the thymidylate kinase family.</text>
</comment>
<dbReference type="Gene3D" id="3.40.50.300">
    <property type="entry name" value="P-loop containing nucleotide triphosphate hydrolases"/>
    <property type="match status" value="1"/>
</dbReference>
<dbReference type="AlphaFoldDB" id="A0A1E4TN80"/>
<dbReference type="GO" id="GO:0006233">
    <property type="term" value="P:dTDP biosynthetic process"/>
    <property type="evidence" value="ECO:0007669"/>
    <property type="project" value="EnsemblFungi"/>
</dbReference>
<dbReference type="InterPro" id="IPR027417">
    <property type="entry name" value="P-loop_NTPase"/>
</dbReference>
<evidence type="ECO:0000256" key="6">
    <source>
        <dbReference type="ARBA" id="ARBA00022727"/>
    </source>
</evidence>
<keyword evidence="5" id="KW-0808">Transferase</keyword>
<dbReference type="InterPro" id="IPR018095">
    <property type="entry name" value="Thymidylate_kin_CS"/>
</dbReference>
<accession>A0A1E4TN80</accession>
<keyword evidence="12" id="KW-1185">Reference proteome</keyword>
<dbReference type="Pfam" id="PF02223">
    <property type="entry name" value="Thymidylate_kin"/>
    <property type="match status" value="1"/>
</dbReference>
<dbReference type="CDD" id="cd01672">
    <property type="entry name" value="TMPK"/>
    <property type="match status" value="1"/>
</dbReference>
<dbReference type="SUPFAM" id="SSF52540">
    <property type="entry name" value="P-loop containing nucleoside triphosphate hydrolases"/>
    <property type="match status" value="1"/>
</dbReference>
<dbReference type="GO" id="GO:0005634">
    <property type="term" value="C:nucleus"/>
    <property type="evidence" value="ECO:0007669"/>
    <property type="project" value="EnsemblFungi"/>
</dbReference>
<evidence type="ECO:0000259" key="10">
    <source>
        <dbReference type="Pfam" id="PF02223"/>
    </source>
</evidence>
<dbReference type="GO" id="GO:0006235">
    <property type="term" value="P:dTTP biosynthetic process"/>
    <property type="evidence" value="ECO:0007669"/>
    <property type="project" value="EnsemblFungi"/>
</dbReference>
<feature type="domain" description="Thymidylate kinase-like" evidence="10">
    <location>
        <begin position="15"/>
        <end position="192"/>
    </location>
</feature>
<evidence type="ECO:0000256" key="8">
    <source>
        <dbReference type="ARBA" id="ARBA00022777"/>
    </source>
</evidence>
<evidence type="ECO:0000256" key="7">
    <source>
        <dbReference type="ARBA" id="ARBA00022741"/>
    </source>
</evidence>
<dbReference type="STRING" id="669874.A0A1E4TN80"/>
<sequence>MEETNYKKRGALILIEGLDRTGKTTQTIALMNKLLNEKIQANLIKFPDRSTPIGKLINTYLIDKETQLSDESAHLLFSANRWELKDKIINNLQEGKIIILDRYVYSGVAYSSAKGLDFNWCLNADLGLPKPDKTIFLNLENDQDLINRKGYGEERYEVKNFQDKVKLKFTRFFNDKNWEIIKVDNKTIDQISLEIWIKIKDLINGIEKPIEFF</sequence>
<dbReference type="GO" id="GO:0005524">
    <property type="term" value="F:ATP binding"/>
    <property type="evidence" value="ECO:0007669"/>
    <property type="project" value="UniProtKB-KW"/>
</dbReference>
<reference evidence="12" key="1">
    <citation type="submission" date="2016-05" db="EMBL/GenBank/DDBJ databases">
        <title>Comparative genomics of biotechnologically important yeasts.</title>
        <authorList>
            <consortium name="DOE Joint Genome Institute"/>
            <person name="Riley R."/>
            <person name="Haridas S."/>
            <person name="Wolfe K.H."/>
            <person name="Lopes M.R."/>
            <person name="Hittinger C.T."/>
            <person name="Goker M."/>
            <person name="Salamov A."/>
            <person name="Wisecaver J."/>
            <person name="Long T.M."/>
            <person name="Aerts A.L."/>
            <person name="Barry K."/>
            <person name="Choi C."/>
            <person name="Clum A."/>
            <person name="Coughlan A.Y."/>
            <person name="Deshpande S."/>
            <person name="Douglass A.P."/>
            <person name="Hanson S.J."/>
            <person name="Klenk H.-P."/>
            <person name="Labutti K."/>
            <person name="Lapidus A."/>
            <person name="Lindquist E."/>
            <person name="Lipzen A."/>
            <person name="Meier-Kolthoff J.P."/>
            <person name="Ohm R.A."/>
            <person name="Otillar R.P."/>
            <person name="Pangilinan J."/>
            <person name="Peng Y."/>
            <person name="Rokas A."/>
            <person name="Rosa C.A."/>
            <person name="Scheuner C."/>
            <person name="Sibirny A.A."/>
            <person name="Slot J.C."/>
            <person name="Stielow J.B."/>
            <person name="Sun H."/>
            <person name="Kurtzman C.P."/>
            <person name="Blackwell M."/>
            <person name="Grigoriev I.V."/>
            <person name="Jeffries T.W."/>
        </authorList>
    </citation>
    <scope>NUCLEOTIDE SEQUENCE [LARGE SCALE GENOMIC DNA]</scope>
    <source>
        <strain evidence="12">NRRL Y-2460</strain>
    </source>
</reference>
<evidence type="ECO:0000256" key="2">
    <source>
        <dbReference type="ARBA" id="ARBA00009776"/>
    </source>
</evidence>
<name>A0A1E4TN80_PACTA</name>
<keyword evidence="9" id="KW-0067">ATP-binding</keyword>
<dbReference type="NCBIfam" id="TIGR00041">
    <property type="entry name" value="DTMP_kinase"/>
    <property type="match status" value="1"/>
</dbReference>
<keyword evidence="8" id="KW-0418">Kinase</keyword>
<evidence type="ECO:0000313" key="11">
    <source>
        <dbReference type="EMBL" id="ODV93216.1"/>
    </source>
</evidence>
<evidence type="ECO:0000256" key="9">
    <source>
        <dbReference type="ARBA" id="ARBA00022840"/>
    </source>
</evidence>
<dbReference type="InterPro" id="IPR018094">
    <property type="entry name" value="Thymidylate_kinase"/>
</dbReference>
<dbReference type="PROSITE" id="PS01331">
    <property type="entry name" value="THYMIDYLATE_KINASE"/>
    <property type="match status" value="1"/>
</dbReference>